<feature type="domain" description="Capsule synthesis protein CapA" evidence="2">
    <location>
        <begin position="97"/>
        <end position="386"/>
    </location>
</feature>
<reference evidence="3 5" key="1">
    <citation type="submission" date="2018-04" db="EMBL/GenBank/DDBJ databases">
        <title>Whole genome sequence comparison of clinical and drinking water Legionella pneumophila isolates associated with the Flint Water Crisis.</title>
        <authorList>
            <person name="Garner E."/>
            <person name="Brown C."/>
            <person name="Schwake O."/>
            <person name="Coil D."/>
            <person name="Jospin G."/>
            <person name="Eisen J."/>
            <person name="Edwards M."/>
            <person name="Pruden A."/>
        </authorList>
    </citation>
    <scope>NUCLEOTIDE SEQUENCE [LARGE SCALE GENOMIC DNA]</scope>
    <source>
        <strain evidence="3 5">Genessee03</strain>
    </source>
</reference>
<dbReference type="SMART" id="SM00854">
    <property type="entry name" value="PGA_cap"/>
    <property type="match status" value="1"/>
</dbReference>
<dbReference type="InterPro" id="IPR019079">
    <property type="entry name" value="Capsule_synth_CapA"/>
</dbReference>
<accession>A0AB38N4X9</accession>
<reference evidence="4 6" key="2">
    <citation type="submission" date="2018-04" db="EMBL/GenBank/DDBJ databases">
        <title>Whole genome sequence comparison of clinical and drinking water Legionella pneumophila isolates.</title>
        <authorList>
            <person name="Garner E."/>
        </authorList>
    </citation>
    <scope>NUCLEOTIDE SEQUENCE [LARGE SCALE GENOMIC DNA]</scope>
    <source>
        <strain evidence="4 6">WH02</strain>
    </source>
</reference>
<evidence type="ECO:0000259" key="2">
    <source>
        <dbReference type="SMART" id="SM00854"/>
    </source>
</evidence>
<evidence type="ECO:0000313" key="3">
    <source>
        <dbReference type="EMBL" id="PUT48330.1"/>
    </source>
</evidence>
<comment type="caution">
    <text evidence="4">The sequence shown here is derived from an EMBL/GenBank/DDBJ whole genome shotgun (WGS) entry which is preliminary data.</text>
</comment>
<dbReference type="SUPFAM" id="SSF56300">
    <property type="entry name" value="Metallo-dependent phosphatases"/>
    <property type="match status" value="1"/>
</dbReference>
<protein>
    <recommendedName>
        <fullName evidence="2">Capsule synthesis protein CapA domain-containing protein</fullName>
    </recommendedName>
</protein>
<dbReference type="Proteomes" id="UP000251035">
    <property type="component" value="Unassembled WGS sequence"/>
</dbReference>
<evidence type="ECO:0000313" key="6">
    <source>
        <dbReference type="Proteomes" id="UP000306421"/>
    </source>
</evidence>
<dbReference type="EMBL" id="QCXM01000004">
    <property type="protein sequence ID" value="PUT48330.1"/>
    <property type="molecule type" value="Genomic_DNA"/>
</dbReference>
<dbReference type="EMBL" id="QFGG01000005">
    <property type="protein sequence ID" value="TID43155.1"/>
    <property type="molecule type" value="Genomic_DNA"/>
</dbReference>
<dbReference type="AlphaFoldDB" id="A0AB38N4X9"/>
<dbReference type="RefSeq" id="WP_108292541.1">
    <property type="nucleotide sequence ID" value="NZ_JAWVLH010000004.1"/>
</dbReference>
<proteinExistence type="predicted"/>
<name>A0AB38N4X9_9GAMM</name>
<sequence length="471" mass="53118">MKEKLIAYSRDLSQIQKTRIEQKKSNKDSRLNQGTSWWWPPYTLSETWDYLKGFVTTGASSRQNPRALLGKNTSTHVVGLKTAEIEHSAPALNTAEDILVVGDVLFSKNGKPIVLGEALKERIRKAKVMILNIESPVTADATNTGYGRLRNILVNGLKFSLYLPESYLKALIKDIKKENPSIEIIYDVANNHTLDASTLPYEKMTPIEKSLYDFDRLNFPLYRTLYAIRHVIDDANAKIIGAWTHEMEFKSFPTREGIRINLQTEPVAVTRLNGLTIGFMALTDILNNNHALWEEGRAMRPEDVSELLDTLRAHYQLDKLYILIHGGVEQNVYPSEHWQALLEQLANHCDGVIGHGSHLPGLSQVLKTARGYVFVETSLGNFFCPTNPKNTAVSTLLTMKVTDNSIQHIEEPIEALQEKGHPEVELLSEKSKGTYLGLRWFSLHQQVFPTVSQNEGKSEKTEIPMKPTATL</sequence>
<keyword evidence="5" id="KW-1185">Reference proteome</keyword>
<evidence type="ECO:0000256" key="1">
    <source>
        <dbReference type="SAM" id="MobiDB-lite"/>
    </source>
</evidence>
<dbReference type="Proteomes" id="UP000306421">
    <property type="component" value="Unassembled WGS sequence"/>
</dbReference>
<dbReference type="InterPro" id="IPR029052">
    <property type="entry name" value="Metallo-depent_PP-like"/>
</dbReference>
<organism evidence="4 6">
    <name type="scientific">Legionella taurinensis</name>
    <dbReference type="NCBI Taxonomy" id="70611"/>
    <lineage>
        <taxon>Bacteria</taxon>
        <taxon>Pseudomonadati</taxon>
        <taxon>Pseudomonadota</taxon>
        <taxon>Gammaproteobacteria</taxon>
        <taxon>Legionellales</taxon>
        <taxon>Legionellaceae</taxon>
        <taxon>Legionella</taxon>
    </lineage>
</organism>
<evidence type="ECO:0000313" key="4">
    <source>
        <dbReference type="EMBL" id="TID43155.1"/>
    </source>
</evidence>
<evidence type="ECO:0000313" key="5">
    <source>
        <dbReference type="Proteomes" id="UP000251035"/>
    </source>
</evidence>
<feature type="region of interest" description="Disordered" evidence="1">
    <location>
        <begin position="452"/>
        <end position="471"/>
    </location>
</feature>
<gene>
    <name evidence="3" type="ORF">DB745_05005</name>
    <name evidence="4" type="ORF">DIZ81_06605</name>
</gene>